<dbReference type="SUPFAM" id="SSF110019">
    <property type="entry name" value="ERO1-like"/>
    <property type="match status" value="1"/>
</dbReference>
<dbReference type="PANTHER" id="PTHR12613:SF0">
    <property type="entry name" value="ERO1-LIKE PROTEIN"/>
    <property type="match status" value="1"/>
</dbReference>
<keyword evidence="12" id="KW-0472">Membrane</keyword>
<evidence type="ECO:0000256" key="15">
    <source>
        <dbReference type="ARBA" id="ARBA00023284"/>
    </source>
</evidence>
<evidence type="ECO:0000256" key="12">
    <source>
        <dbReference type="ARBA" id="ARBA00023136"/>
    </source>
</evidence>
<evidence type="ECO:0000256" key="5">
    <source>
        <dbReference type="ARBA" id="ARBA00022448"/>
    </source>
</evidence>
<keyword evidence="5" id="KW-0813">Transport</keyword>
<comment type="similarity">
    <text evidence="3">Belongs to the EROs family.</text>
</comment>
<comment type="cofactor">
    <cofactor evidence="1">
        <name>FAD</name>
        <dbReference type="ChEBI" id="CHEBI:57692"/>
    </cofactor>
</comment>
<dbReference type="GO" id="GO:0034975">
    <property type="term" value="P:protein folding in endoplasmic reticulum"/>
    <property type="evidence" value="ECO:0007669"/>
    <property type="project" value="InterPro"/>
</dbReference>
<dbReference type="AlphaFoldDB" id="A0A3P7PZ30"/>
<organism evidence="16 17">
    <name type="scientific">Dibothriocephalus latus</name>
    <name type="common">Fish tapeworm</name>
    <name type="synonym">Diphyllobothrium latum</name>
    <dbReference type="NCBI Taxonomy" id="60516"/>
    <lineage>
        <taxon>Eukaryota</taxon>
        <taxon>Metazoa</taxon>
        <taxon>Spiralia</taxon>
        <taxon>Lophotrochozoa</taxon>
        <taxon>Platyhelminthes</taxon>
        <taxon>Cestoda</taxon>
        <taxon>Eucestoda</taxon>
        <taxon>Diphyllobothriidea</taxon>
        <taxon>Diphyllobothriidae</taxon>
        <taxon>Dibothriocephalus</taxon>
    </lineage>
</organism>
<keyword evidence="9" id="KW-0274">FAD</keyword>
<evidence type="ECO:0000256" key="6">
    <source>
        <dbReference type="ARBA" id="ARBA00022630"/>
    </source>
</evidence>
<keyword evidence="6" id="KW-0285">Flavoprotein</keyword>
<dbReference type="OrthoDB" id="269384at2759"/>
<gene>
    <name evidence="16" type="ORF">DILT_LOCUS14245</name>
</gene>
<comment type="subunit">
    <text evidence="4">May function both as a monomer and a homodimer.</text>
</comment>
<keyword evidence="13" id="KW-1015">Disulfide bond</keyword>
<dbReference type="GO" id="GO:0016972">
    <property type="term" value="F:thiol oxidase activity"/>
    <property type="evidence" value="ECO:0007669"/>
    <property type="project" value="InterPro"/>
</dbReference>
<evidence type="ECO:0000256" key="1">
    <source>
        <dbReference type="ARBA" id="ARBA00001974"/>
    </source>
</evidence>
<sequence length="99" mass="11098">MRQGVRTVSSVDFGGASAFMAATSQVWGPNVREFLRRFHPANEPQSLSRLRNLHLTYVVELRAIAKAAPLLRQHSFFTGNSELDTATRKEVSKVLDLIE</sequence>
<dbReference type="Pfam" id="PF04137">
    <property type="entry name" value="ERO1"/>
    <property type="match status" value="1"/>
</dbReference>
<dbReference type="EMBL" id="UYRU01073386">
    <property type="protein sequence ID" value="VDN23376.1"/>
    <property type="molecule type" value="Genomic_DNA"/>
</dbReference>
<evidence type="ECO:0000256" key="10">
    <source>
        <dbReference type="ARBA" id="ARBA00022982"/>
    </source>
</evidence>
<protein>
    <submittedName>
        <fullName evidence="16">Uncharacterized protein</fullName>
    </submittedName>
</protein>
<evidence type="ECO:0000256" key="11">
    <source>
        <dbReference type="ARBA" id="ARBA00023002"/>
    </source>
</evidence>
<evidence type="ECO:0000256" key="2">
    <source>
        <dbReference type="ARBA" id="ARBA00004367"/>
    </source>
</evidence>
<dbReference type="InterPro" id="IPR007266">
    <property type="entry name" value="Ero1"/>
</dbReference>
<evidence type="ECO:0000256" key="13">
    <source>
        <dbReference type="ARBA" id="ARBA00023157"/>
    </source>
</evidence>
<evidence type="ECO:0000256" key="3">
    <source>
        <dbReference type="ARBA" id="ARBA00008277"/>
    </source>
</evidence>
<reference evidence="16 17" key="1">
    <citation type="submission" date="2018-11" db="EMBL/GenBank/DDBJ databases">
        <authorList>
            <consortium name="Pathogen Informatics"/>
        </authorList>
    </citation>
    <scope>NUCLEOTIDE SEQUENCE [LARGE SCALE GENOMIC DNA]</scope>
</reference>
<keyword evidence="11" id="KW-0560">Oxidoreductase</keyword>
<dbReference type="PANTHER" id="PTHR12613">
    <property type="entry name" value="ERO1-RELATED"/>
    <property type="match status" value="1"/>
</dbReference>
<keyword evidence="8" id="KW-0256">Endoplasmic reticulum</keyword>
<dbReference type="GO" id="GO:0005789">
    <property type="term" value="C:endoplasmic reticulum membrane"/>
    <property type="evidence" value="ECO:0007669"/>
    <property type="project" value="UniProtKB-SubCell"/>
</dbReference>
<evidence type="ECO:0000256" key="14">
    <source>
        <dbReference type="ARBA" id="ARBA00023180"/>
    </source>
</evidence>
<dbReference type="Proteomes" id="UP000281553">
    <property type="component" value="Unassembled WGS sequence"/>
</dbReference>
<proteinExistence type="inferred from homology"/>
<keyword evidence="14" id="KW-0325">Glycoprotein</keyword>
<dbReference type="GO" id="GO:0015035">
    <property type="term" value="F:protein-disulfide reductase activity"/>
    <property type="evidence" value="ECO:0007669"/>
    <property type="project" value="InterPro"/>
</dbReference>
<evidence type="ECO:0000256" key="4">
    <source>
        <dbReference type="ARBA" id="ARBA00011802"/>
    </source>
</evidence>
<accession>A0A3P7PZ30</accession>
<dbReference type="GO" id="GO:0071949">
    <property type="term" value="F:FAD binding"/>
    <property type="evidence" value="ECO:0007669"/>
    <property type="project" value="InterPro"/>
</dbReference>
<evidence type="ECO:0000256" key="9">
    <source>
        <dbReference type="ARBA" id="ARBA00022827"/>
    </source>
</evidence>
<comment type="subcellular location">
    <subcellularLocation>
        <location evidence="2">Endoplasmic reticulum membrane</location>
        <topology evidence="2">Peripheral membrane protein</topology>
        <orientation evidence="2">Lumenal side</orientation>
    </subcellularLocation>
</comment>
<keyword evidence="7" id="KW-0732">Signal</keyword>
<keyword evidence="17" id="KW-1185">Reference proteome</keyword>
<keyword evidence="10" id="KW-0249">Electron transport</keyword>
<evidence type="ECO:0000313" key="17">
    <source>
        <dbReference type="Proteomes" id="UP000281553"/>
    </source>
</evidence>
<evidence type="ECO:0000256" key="8">
    <source>
        <dbReference type="ARBA" id="ARBA00022824"/>
    </source>
</evidence>
<keyword evidence="15" id="KW-0676">Redox-active center</keyword>
<name>A0A3P7PZ30_DIBLA</name>
<dbReference type="InterPro" id="IPR037192">
    <property type="entry name" value="ERO1-like_sf"/>
</dbReference>
<evidence type="ECO:0000313" key="16">
    <source>
        <dbReference type="EMBL" id="VDN23376.1"/>
    </source>
</evidence>
<evidence type="ECO:0000256" key="7">
    <source>
        <dbReference type="ARBA" id="ARBA00022729"/>
    </source>
</evidence>